<feature type="signal peptide" evidence="2">
    <location>
        <begin position="1"/>
        <end position="30"/>
    </location>
</feature>
<feature type="domain" description="Serine aminopeptidase S33" evidence="3">
    <location>
        <begin position="201"/>
        <end position="309"/>
    </location>
</feature>
<evidence type="ECO:0000256" key="2">
    <source>
        <dbReference type="SAM" id="SignalP"/>
    </source>
</evidence>
<dbReference type="SUPFAM" id="SSF53474">
    <property type="entry name" value="alpha/beta-Hydrolases"/>
    <property type="match status" value="1"/>
</dbReference>
<dbReference type="Gene3D" id="3.40.50.1820">
    <property type="entry name" value="alpha/beta hydrolase"/>
    <property type="match status" value="1"/>
</dbReference>
<dbReference type="PROSITE" id="PS00708">
    <property type="entry name" value="PRO_ENDOPEP_SER"/>
    <property type="match status" value="1"/>
</dbReference>
<protein>
    <submittedName>
        <fullName evidence="4">Lysophospholipase</fullName>
    </submittedName>
</protein>
<reference evidence="4" key="1">
    <citation type="submission" date="2022-02" db="EMBL/GenBank/DDBJ databases">
        <title>Coral-associated bacteria.</title>
        <authorList>
            <person name="Tang K."/>
            <person name="Wang X."/>
        </authorList>
    </citation>
    <scope>NUCLEOTIDE SEQUENCE</scope>
    <source>
        <strain evidence="4">SCSIO 43006</strain>
    </source>
</reference>
<evidence type="ECO:0000256" key="1">
    <source>
        <dbReference type="ARBA" id="ARBA00022801"/>
    </source>
</evidence>
<evidence type="ECO:0000259" key="3">
    <source>
        <dbReference type="Pfam" id="PF12146"/>
    </source>
</evidence>
<evidence type="ECO:0000313" key="4">
    <source>
        <dbReference type="EMBL" id="USD20087.1"/>
    </source>
</evidence>
<dbReference type="Proteomes" id="UP001055658">
    <property type="component" value="Chromosome"/>
</dbReference>
<dbReference type="PANTHER" id="PTHR43265:SF1">
    <property type="entry name" value="ESTERASE ESTD"/>
    <property type="match status" value="1"/>
</dbReference>
<feature type="chain" id="PRO_5047469179" evidence="2">
    <location>
        <begin position="31"/>
        <end position="476"/>
    </location>
</feature>
<dbReference type="InterPro" id="IPR029058">
    <property type="entry name" value="AB_hydrolase_fold"/>
</dbReference>
<dbReference type="InterPro" id="IPR002471">
    <property type="entry name" value="Pept_S9_AS"/>
</dbReference>
<dbReference type="EMBL" id="CP092418">
    <property type="protein sequence ID" value="USD20087.1"/>
    <property type="molecule type" value="Genomic_DNA"/>
</dbReference>
<dbReference type="InterPro" id="IPR053145">
    <property type="entry name" value="AB_hydrolase_Est10"/>
</dbReference>
<accession>A0ABY4VCF3</accession>
<dbReference type="PANTHER" id="PTHR43265">
    <property type="entry name" value="ESTERASE ESTD"/>
    <property type="match status" value="1"/>
</dbReference>
<dbReference type="Pfam" id="PF12146">
    <property type="entry name" value="Hydrolase_4"/>
    <property type="match status" value="1"/>
</dbReference>
<keyword evidence="2" id="KW-0732">Signal</keyword>
<dbReference type="InterPro" id="IPR022742">
    <property type="entry name" value="Hydrolase_4"/>
</dbReference>
<dbReference type="RefSeq" id="WP_252082174.1">
    <property type="nucleotide sequence ID" value="NZ_CP092418.1"/>
</dbReference>
<gene>
    <name evidence="4" type="ORF">MJO52_13470</name>
</gene>
<sequence length="476" mass="53236">MQTIKTKFRVTKWRLKSLILATLLTSNAMATDIEGDWRSMLKTNDEKIIPIVIQLEENSGEWTGVLNSPSLEEMKLDITGLEVIDNRIVFEVEALDIKYEGSYINQVDLIAGANIKKGASSLTFFSRINDHIDGSSNHSQTQKKSTPYIIEDVNFKNKETSNLISGTLTKPVSRIKATAVLISGSGPQDRDESLFGHKPFAVIADHLTRQGYAVLRYDDRGVGGSSGSYQTATTKDFASDTSAAVDYLNSRSDLPQGKTGLIGHSEGGMIAPMVASRRDDIAFAILLAGPAVKIPTMLADQWYRGRKFNGLSEEILSKLKELDKEILEKIGNLELNEPLNDAIQDLIYSSIRLEGVPEEDINTQFEEVKKEYSLLIFRDYLKFNPEFYLEQIKAPLLALNGSLDFQVDAKMNLGNIQSVLNRTGHKDFTVIELDRMNHLFQIANKGSSTEYAEIKESFSPKALHVISKWLNERFKI</sequence>
<organism evidence="4 5">
    <name type="scientific">Microbulbifer variabilis</name>
    <dbReference type="NCBI Taxonomy" id="266805"/>
    <lineage>
        <taxon>Bacteria</taxon>
        <taxon>Pseudomonadati</taxon>
        <taxon>Pseudomonadota</taxon>
        <taxon>Gammaproteobacteria</taxon>
        <taxon>Cellvibrionales</taxon>
        <taxon>Microbulbiferaceae</taxon>
        <taxon>Microbulbifer</taxon>
    </lineage>
</organism>
<keyword evidence="1" id="KW-0378">Hydrolase</keyword>
<proteinExistence type="predicted"/>
<keyword evidence="5" id="KW-1185">Reference proteome</keyword>
<name>A0ABY4VCF3_9GAMM</name>
<evidence type="ECO:0000313" key="5">
    <source>
        <dbReference type="Proteomes" id="UP001055658"/>
    </source>
</evidence>